<protein>
    <recommendedName>
        <fullName evidence="4">Elongation factor Ts, mitochondrial</fullName>
        <shortName evidence="4">EF-Ts</shortName>
        <shortName evidence="4">EF-TsMt</shortName>
    </recommendedName>
</protein>
<gene>
    <name evidence="7" type="ORF">GBAR_LOCUS6401</name>
</gene>
<name>A0AA35RE66_GEOBA</name>
<dbReference type="NCBIfam" id="TIGR00116">
    <property type="entry name" value="tsf"/>
    <property type="match status" value="1"/>
</dbReference>
<comment type="function">
    <text evidence="4 5">Associates with the EF-Tu.GDP complex and induces the exchange of GDP to GTP. It remains bound to the aminoacyl-tRNA.EF-Tu.GTP complex up to the GTP hydrolysis stage on the ribosome.</text>
</comment>
<dbReference type="InterPro" id="IPR036402">
    <property type="entry name" value="EF-Ts_dimer_sf"/>
</dbReference>
<evidence type="ECO:0000256" key="1">
    <source>
        <dbReference type="ARBA" id="ARBA00005532"/>
    </source>
</evidence>
<comment type="caution">
    <text evidence="7">The sequence shown here is derived from an EMBL/GenBank/DDBJ whole genome shotgun (WGS) entry which is preliminary data.</text>
</comment>
<proteinExistence type="inferred from homology"/>
<dbReference type="InterPro" id="IPR014039">
    <property type="entry name" value="Transl_elong_EFTs/EF1B_dimer"/>
</dbReference>
<evidence type="ECO:0000313" key="8">
    <source>
        <dbReference type="Proteomes" id="UP001174909"/>
    </source>
</evidence>
<accession>A0AA35RE66</accession>
<dbReference type="Gene3D" id="3.30.479.20">
    <property type="entry name" value="Elongation factor Ts, dimerisation domain"/>
    <property type="match status" value="2"/>
</dbReference>
<dbReference type="InterPro" id="IPR009060">
    <property type="entry name" value="UBA-like_sf"/>
</dbReference>
<dbReference type="PROSITE" id="PS01126">
    <property type="entry name" value="EF_TS_1"/>
    <property type="match status" value="1"/>
</dbReference>
<dbReference type="SUPFAM" id="SSF54713">
    <property type="entry name" value="Elongation factor Ts (EF-Ts), dimerisation domain"/>
    <property type="match status" value="1"/>
</dbReference>
<dbReference type="CDD" id="cd14275">
    <property type="entry name" value="UBA_EF-Ts"/>
    <property type="match status" value="1"/>
</dbReference>
<evidence type="ECO:0000256" key="4">
    <source>
        <dbReference type="HAMAP-Rule" id="MF_03135"/>
    </source>
</evidence>
<keyword evidence="8" id="KW-1185">Reference proteome</keyword>
<dbReference type="FunFam" id="1.10.8.10:FF:000001">
    <property type="entry name" value="Elongation factor Ts"/>
    <property type="match status" value="1"/>
</dbReference>
<comment type="similarity">
    <text evidence="1 4 5">Belongs to the EF-Ts family.</text>
</comment>
<keyword evidence="4" id="KW-0496">Mitochondrion</keyword>
<dbReference type="HAMAP" id="MF_00050">
    <property type="entry name" value="EF_Ts"/>
    <property type="match status" value="1"/>
</dbReference>
<dbReference type="GO" id="GO:0003746">
    <property type="term" value="F:translation elongation factor activity"/>
    <property type="evidence" value="ECO:0007669"/>
    <property type="project" value="UniProtKB-UniRule"/>
</dbReference>
<evidence type="ECO:0000313" key="7">
    <source>
        <dbReference type="EMBL" id="CAI8009559.1"/>
    </source>
</evidence>
<keyword evidence="3 4" id="KW-0648">Protein biosynthesis</keyword>
<dbReference type="PROSITE" id="PS01127">
    <property type="entry name" value="EF_TS_2"/>
    <property type="match status" value="1"/>
</dbReference>
<sequence>MAQISAALVKQLRDKTGAGMMDCKKALTETDGELEAAVDWLRKSGLAQAARKAGRTAAEGLIGMATAPGKAAMVEINAETDFVARNADFQAVVREVARIALDCEGDLERLSAASYPGTDRTVGEEITNLVGTIGENIQLRRTVVLSTPAGVVGDYIHAGRRGVRSARRSLERPAHELAMHIAAASPQAVSRDSLDQTMVERERGVLAEQARAEGKPENIIEKMIEGRLRKFFEEVVLLEQTWVIDGETRVKSVLESLAGTLDTSVAVSDFVRYQLGEGIERESKDFAAEVAAQLGS</sequence>
<organism evidence="7 8">
    <name type="scientific">Geodia barretti</name>
    <name type="common">Barrett's horny sponge</name>
    <dbReference type="NCBI Taxonomy" id="519541"/>
    <lineage>
        <taxon>Eukaryota</taxon>
        <taxon>Metazoa</taxon>
        <taxon>Porifera</taxon>
        <taxon>Demospongiae</taxon>
        <taxon>Heteroscleromorpha</taxon>
        <taxon>Tetractinellida</taxon>
        <taxon>Astrophorina</taxon>
        <taxon>Geodiidae</taxon>
        <taxon>Geodia</taxon>
    </lineage>
</organism>
<feature type="domain" description="Translation elongation factor EFTs/EF1B dimerisation" evidence="6">
    <location>
        <begin position="71"/>
        <end position="277"/>
    </location>
</feature>
<dbReference type="Proteomes" id="UP001174909">
    <property type="component" value="Unassembled WGS sequence"/>
</dbReference>
<dbReference type="AlphaFoldDB" id="A0AA35RE66"/>
<keyword evidence="2 4" id="KW-0251">Elongation factor</keyword>
<dbReference type="Pfam" id="PF00889">
    <property type="entry name" value="EF_TS"/>
    <property type="match status" value="1"/>
</dbReference>
<reference evidence="7" key="1">
    <citation type="submission" date="2023-03" db="EMBL/GenBank/DDBJ databases">
        <authorList>
            <person name="Steffen K."/>
            <person name="Cardenas P."/>
        </authorList>
    </citation>
    <scope>NUCLEOTIDE SEQUENCE</scope>
</reference>
<evidence type="ECO:0000256" key="5">
    <source>
        <dbReference type="RuleBase" id="RU000642"/>
    </source>
</evidence>
<dbReference type="Gene3D" id="1.10.8.10">
    <property type="entry name" value="DNA helicase RuvA subunit, C-terminal domain"/>
    <property type="match status" value="1"/>
</dbReference>
<dbReference type="Gene3D" id="1.10.286.20">
    <property type="match status" value="1"/>
</dbReference>
<evidence type="ECO:0000259" key="6">
    <source>
        <dbReference type="Pfam" id="PF00889"/>
    </source>
</evidence>
<dbReference type="SUPFAM" id="SSF46934">
    <property type="entry name" value="UBA-like"/>
    <property type="match status" value="1"/>
</dbReference>
<evidence type="ECO:0000256" key="3">
    <source>
        <dbReference type="ARBA" id="ARBA00022917"/>
    </source>
</evidence>
<dbReference type="EMBL" id="CASHTH010000973">
    <property type="protein sequence ID" value="CAI8009559.1"/>
    <property type="molecule type" value="Genomic_DNA"/>
</dbReference>
<comment type="subcellular location">
    <subcellularLocation>
        <location evidence="4">Mitochondrion</location>
    </subcellularLocation>
</comment>
<dbReference type="GO" id="GO:0005739">
    <property type="term" value="C:mitochondrion"/>
    <property type="evidence" value="ECO:0007669"/>
    <property type="project" value="UniProtKB-SubCell"/>
</dbReference>
<dbReference type="PANTHER" id="PTHR11741">
    <property type="entry name" value="ELONGATION FACTOR TS"/>
    <property type="match status" value="1"/>
</dbReference>
<dbReference type="InterPro" id="IPR018101">
    <property type="entry name" value="Transl_elong_Ts_CS"/>
</dbReference>
<dbReference type="InterPro" id="IPR001816">
    <property type="entry name" value="Transl_elong_EFTs/EF1B"/>
</dbReference>
<evidence type="ECO:0000256" key="2">
    <source>
        <dbReference type="ARBA" id="ARBA00022768"/>
    </source>
</evidence>
<dbReference type="PANTHER" id="PTHR11741:SF0">
    <property type="entry name" value="ELONGATION FACTOR TS, MITOCHONDRIAL"/>
    <property type="match status" value="1"/>
</dbReference>
<dbReference type="FunFam" id="1.10.286.20:FF:000001">
    <property type="entry name" value="Elongation factor Ts"/>
    <property type="match status" value="1"/>
</dbReference>